<feature type="domain" description="AB hydrolase-1" evidence="2">
    <location>
        <begin position="60"/>
        <end position="169"/>
    </location>
</feature>
<evidence type="ECO:0000313" key="3">
    <source>
        <dbReference type="EMBL" id="TXC63432.1"/>
    </source>
</evidence>
<proteinExistence type="predicted"/>
<evidence type="ECO:0000313" key="4">
    <source>
        <dbReference type="Proteomes" id="UP000321249"/>
    </source>
</evidence>
<dbReference type="InterPro" id="IPR050228">
    <property type="entry name" value="Carboxylesterase_BioH"/>
</dbReference>
<protein>
    <submittedName>
        <fullName evidence="3">Alpha/beta hydrolase</fullName>
    </submittedName>
</protein>
<evidence type="ECO:0000259" key="2">
    <source>
        <dbReference type="Pfam" id="PF00561"/>
    </source>
</evidence>
<dbReference type="AlphaFoldDB" id="A0A5C6TSK0"/>
<dbReference type="GO" id="GO:0016787">
    <property type="term" value="F:hydrolase activity"/>
    <property type="evidence" value="ECO:0007669"/>
    <property type="project" value="UniProtKB-KW"/>
</dbReference>
<feature type="compositionally biased region" description="Basic and acidic residues" evidence="1">
    <location>
        <begin position="1"/>
        <end position="25"/>
    </location>
</feature>
<sequence length="306" mass="32679">MRRHDGDAGDDVRAAARRTAGREGRPQVTLPILTALPGERRGYVDGPDGQIHYRSHGEGPPVLLVHQAPWASIQYRHALPRMAAAGFRAIAIDLPGHGMSDPPAHPSIAAYGESLAALLRGLGLGAAAVIGHRGGALAAANLAASHPEMVSGLVLDNAPYLSAEERAARIGRFPDRQDIAPDGSHLVERWAWVRRVGDPDWSDETVHISVLTYFAHGPWKEHGHGAIPLHDPAPDMAAVAAPTLVIASRTDPLFGSGARLLNVRPDWEYSELPGGPGMVLDRPDEWCAVVIPFVDRLFAGLRPDAG</sequence>
<dbReference type="Pfam" id="PF00561">
    <property type="entry name" value="Abhydrolase_1"/>
    <property type="match status" value="1"/>
</dbReference>
<dbReference type="PANTHER" id="PTHR43194:SF2">
    <property type="entry name" value="PEROXISOMAL MEMBRANE PROTEIN LPX1"/>
    <property type="match status" value="1"/>
</dbReference>
<dbReference type="Gene3D" id="3.40.50.1820">
    <property type="entry name" value="alpha/beta hydrolase"/>
    <property type="match status" value="1"/>
</dbReference>
<dbReference type="EMBL" id="VOQQ01000001">
    <property type="protein sequence ID" value="TXC63432.1"/>
    <property type="molecule type" value="Genomic_DNA"/>
</dbReference>
<feature type="region of interest" description="Disordered" evidence="1">
    <location>
        <begin position="1"/>
        <end position="27"/>
    </location>
</feature>
<gene>
    <name evidence="3" type="ORF">FRZ32_07030</name>
</gene>
<comment type="caution">
    <text evidence="3">The sequence shown here is derived from an EMBL/GenBank/DDBJ whole genome shotgun (WGS) entry which is preliminary data.</text>
</comment>
<dbReference type="SUPFAM" id="SSF53474">
    <property type="entry name" value="alpha/beta-Hydrolases"/>
    <property type="match status" value="1"/>
</dbReference>
<reference evidence="3 4" key="1">
    <citation type="journal article" date="2015" name="J. Microbiol.">
        <title>Sphingosinicella ginsenosidimutans sp. nov., with ginsenoside converting activity.</title>
        <authorList>
            <person name="Kim J.K."/>
            <person name="Kang M.S."/>
            <person name="Park S.C."/>
            <person name="Kim K.M."/>
            <person name="Choi K."/>
            <person name="Yoon M.H."/>
            <person name="Im W.T."/>
        </authorList>
    </citation>
    <scope>NUCLEOTIDE SEQUENCE [LARGE SCALE GENOMIC DNA]</scope>
    <source>
        <strain evidence="3 4">BS-11</strain>
    </source>
</reference>
<dbReference type="PRINTS" id="PR00412">
    <property type="entry name" value="EPOXHYDRLASE"/>
</dbReference>
<organism evidence="3 4">
    <name type="scientific">Allosphingosinicella ginsenosidimutans</name>
    <dbReference type="NCBI Taxonomy" id="1176539"/>
    <lineage>
        <taxon>Bacteria</taxon>
        <taxon>Pseudomonadati</taxon>
        <taxon>Pseudomonadota</taxon>
        <taxon>Alphaproteobacteria</taxon>
        <taxon>Sphingomonadales</taxon>
        <taxon>Sphingomonadaceae</taxon>
        <taxon>Allosphingosinicella</taxon>
    </lineage>
</organism>
<dbReference type="InterPro" id="IPR029058">
    <property type="entry name" value="AB_hydrolase_fold"/>
</dbReference>
<keyword evidence="4" id="KW-1185">Reference proteome</keyword>
<dbReference type="PANTHER" id="PTHR43194">
    <property type="entry name" value="HYDROLASE ALPHA/BETA FOLD FAMILY"/>
    <property type="match status" value="1"/>
</dbReference>
<dbReference type="Proteomes" id="UP000321249">
    <property type="component" value="Unassembled WGS sequence"/>
</dbReference>
<keyword evidence="3" id="KW-0378">Hydrolase</keyword>
<name>A0A5C6TSK0_9SPHN</name>
<evidence type="ECO:0000256" key="1">
    <source>
        <dbReference type="SAM" id="MobiDB-lite"/>
    </source>
</evidence>
<dbReference type="PRINTS" id="PR00111">
    <property type="entry name" value="ABHYDROLASE"/>
</dbReference>
<dbReference type="InterPro" id="IPR000639">
    <property type="entry name" value="Epox_hydrolase-like"/>
</dbReference>
<dbReference type="InterPro" id="IPR000073">
    <property type="entry name" value="AB_hydrolase_1"/>
</dbReference>
<accession>A0A5C6TSK0</accession>